<organism evidence="1 2">
    <name type="scientific">Muribaculum intestinale</name>
    <dbReference type="NCBI Taxonomy" id="1796646"/>
    <lineage>
        <taxon>Bacteria</taxon>
        <taxon>Pseudomonadati</taxon>
        <taxon>Bacteroidota</taxon>
        <taxon>Bacteroidia</taxon>
        <taxon>Bacteroidales</taxon>
        <taxon>Muribaculaceae</taxon>
        <taxon>Muribaculum</taxon>
    </lineage>
</organism>
<dbReference type="Proteomes" id="UP000306630">
    <property type="component" value="Unassembled WGS sequence"/>
</dbReference>
<comment type="caution">
    <text evidence="1">The sequence shown here is derived from an EMBL/GenBank/DDBJ whole genome shotgun (WGS) entry which is preliminary data.</text>
</comment>
<protein>
    <submittedName>
        <fullName evidence="1">DUF932 domain-containing protein</fullName>
    </submittedName>
</protein>
<dbReference type="AlphaFoldDB" id="A0A4S2FXI9"/>
<dbReference type="EMBL" id="SRYD01000024">
    <property type="protein sequence ID" value="TGY74175.1"/>
    <property type="molecule type" value="Genomic_DNA"/>
</dbReference>
<name>A0A4S2FXI9_9BACT</name>
<gene>
    <name evidence="1" type="ORF">E5333_07050</name>
</gene>
<dbReference type="RefSeq" id="WP_135993164.1">
    <property type="nucleotide sequence ID" value="NZ_SRYD01000024.1"/>
</dbReference>
<proteinExistence type="predicted"/>
<evidence type="ECO:0000313" key="1">
    <source>
        <dbReference type="EMBL" id="TGY74175.1"/>
    </source>
</evidence>
<reference evidence="1 2" key="1">
    <citation type="submission" date="2019-04" db="EMBL/GenBank/DDBJ databases">
        <title>Microbes associate with the intestines of laboratory mice.</title>
        <authorList>
            <person name="Navarre W."/>
            <person name="Wong E."/>
            <person name="Huang K."/>
            <person name="Tropini C."/>
            <person name="Ng K."/>
            <person name="Yu B."/>
        </authorList>
    </citation>
    <scope>NUCLEOTIDE SEQUENCE [LARGE SCALE GENOMIC DNA]</scope>
    <source>
        <strain evidence="1 2">NM06_A21</strain>
    </source>
</reference>
<accession>A0A4S2FXI9</accession>
<sequence length="300" mass="34260">MITETTLENKMFDFDKAKVQTLSLAQLERTHRENDVYGKPLRGIYHFELLNNLINECNNLGYNVEVYDLFAAQNKDRSTPGVVLLPQVEAIHGERAFEAHILRRVFANIRITDFDDEEKTTNLAVAFHQKGIQVGFGNMVKICHNQTMLCADKYIATYSERGKGRGEPITIPQVLDVVKSWLVNARQIIISEREKIERMKEIEVGVQQALLLIGMLTAIRVKCDSAYPAIKENRVYPLNQAQITKFTESLLLKYAGTDRISAWDLYNAATDLYKADAMDIPALMPQNRAMVQFLNEQFNI</sequence>
<evidence type="ECO:0000313" key="2">
    <source>
        <dbReference type="Proteomes" id="UP000306630"/>
    </source>
</evidence>